<evidence type="ECO:0000256" key="9">
    <source>
        <dbReference type="ARBA" id="ARBA00023136"/>
    </source>
</evidence>
<dbReference type="Proteomes" id="UP000288716">
    <property type="component" value="Unassembled WGS sequence"/>
</dbReference>
<dbReference type="InterPro" id="IPR045885">
    <property type="entry name" value="GalNAc-T"/>
</dbReference>
<keyword evidence="10 13" id="KW-1015">Disulfide bond</keyword>
<evidence type="ECO:0000256" key="12">
    <source>
        <dbReference type="ARBA" id="ARBA00023211"/>
    </source>
</evidence>
<evidence type="ECO:0000256" key="5">
    <source>
        <dbReference type="ARBA" id="ARBA00022734"/>
    </source>
</evidence>
<comment type="cofactor">
    <cofactor evidence="1 13">
        <name>Mn(2+)</name>
        <dbReference type="ChEBI" id="CHEBI:29035"/>
    </cofactor>
</comment>
<dbReference type="GO" id="GO:0008593">
    <property type="term" value="P:regulation of Notch signaling pathway"/>
    <property type="evidence" value="ECO:0007669"/>
    <property type="project" value="TreeGrafter"/>
</dbReference>
<dbReference type="InterPro" id="IPR029044">
    <property type="entry name" value="Nucleotide-diphossugar_trans"/>
</dbReference>
<dbReference type="CDD" id="cd02510">
    <property type="entry name" value="pp-GalNAc-T"/>
    <property type="match status" value="1"/>
</dbReference>
<comment type="caution">
    <text evidence="15">The sequence shown here is derived from an EMBL/GenBank/DDBJ whole genome shotgun (WGS) entry which is preliminary data.</text>
</comment>
<accession>A0A443SPA2</accession>
<dbReference type="InterPro" id="IPR001173">
    <property type="entry name" value="Glyco_trans_2-like"/>
</dbReference>
<evidence type="ECO:0000256" key="8">
    <source>
        <dbReference type="ARBA" id="ARBA00023034"/>
    </source>
</evidence>
<dbReference type="GO" id="GO:0000139">
    <property type="term" value="C:Golgi membrane"/>
    <property type="evidence" value="ECO:0007669"/>
    <property type="project" value="UniProtKB-SubCell"/>
</dbReference>
<reference evidence="15 16" key="1">
    <citation type="journal article" date="2018" name="Gigascience">
        <title>Genomes of trombidid mites reveal novel predicted allergens and laterally-transferred genes associated with secondary metabolism.</title>
        <authorList>
            <person name="Dong X."/>
            <person name="Chaisiri K."/>
            <person name="Xia D."/>
            <person name="Armstrong S.D."/>
            <person name="Fang Y."/>
            <person name="Donnelly M.J."/>
            <person name="Kadowaki T."/>
            <person name="McGarry J.W."/>
            <person name="Darby A.C."/>
            <person name="Makepeace B.L."/>
        </authorList>
    </citation>
    <scope>NUCLEOTIDE SEQUENCE [LARGE SCALE GENOMIC DNA]</scope>
    <source>
        <strain evidence="15">UoL-UT</strain>
    </source>
</reference>
<dbReference type="EMBL" id="NCKV01000970">
    <property type="protein sequence ID" value="RWS29312.1"/>
    <property type="molecule type" value="Genomic_DNA"/>
</dbReference>
<feature type="non-terminal residue" evidence="15">
    <location>
        <position position="615"/>
    </location>
</feature>
<keyword evidence="9" id="KW-0472">Membrane</keyword>
<evidence type="ECO:0000256" key="2">
    <source>
        <dbReference type="ARBA" id="ARBA00004323"/>
    </source>
</evidence>
<name>A0A443SPA2_9ACAR</name>
<dbReference type="UniPathway" id="UPA00378"/>
<dbReference type="GO" id="GO:0030246">
    <property type="term" value="F:carbohydrate binding"/>
    <property type="evidence" value="ECO:0007669"/>
    <property type="project" value="UniProtKB-KW"/>
</dbReference>
<proteinExistence type="inferred from homology"/>
<dbReference type="Gene3D" id="2.80.10.50">
    <property type="match status" value="1"/>
</dbReference>
<keyword evidence="13 15" id="KW-0808">Transferase</keyword>
<dbReference type="InterPro" id="IPR000772">
    <property type="entry name" value="Ricin_B_lectin"/>
</dbReference>
<dbReference type="GO" id="GO:0005112">
    <property type="term" value="F:Notch binding"/>
    <property type="evidence" value="ECO:0007669"/>
    <property type="project" value="TreeGrafter"/>
</dbReference>
<keyword evidence="12 13" id="KW-0464">Manganese</keyword>
<dbReference type="SUPFAM" id="SSF50370">
    <property type="entry name" value="Ricin B-like lectins"/>
    <property type="match status" value="1"/>
</dbReference>
<evidence type="ECO:0000256" key="4">
    <source>
        <dbReference type="ARBA" id="ARBA00022692"/>
    </source>
</evidence>
<evidence type="ECO:0000256" key="1">
    <source>
        <dbReference type="ARBA" id="ARBA00001936"/>
    </source>
</evidence>
<evidence type="ECO:0000256" key="11">
    <source>
        <dbReference type="ARBA" id="ARBA00023180"/>
    </source>
</evidence>
<dbReference type="PANTHER" id="PTHR11675:SF63">
    <property type="entry name" value="POLYPEPTIDE N-ACETYLGALACTOSAMINYLTRANSFERASE"/>
    <property type="match status" value="1"/>
</dbReference>
<comment type="pathway">
    <text evidence="13">Protein modification; protein glycosylation.</text>
</comment>
<evidence type="ECO:0000313" key="16">
    <source>
        <dbReference type="Proteomes" id="UP000288716"/>
    </source>
</evidence>
<keyword evidence="13" id="KW-0328">Glycosyltransferase</keyword>
<dbReference type="PROSITE" id="PS50231">
    <property type="entry name" value="RICIN_B_LECTIN"/>
    <property type="match status" value="1"/>
</dbReference>
<keyword evidence="4" id="KW-0812">Transmembrane</keyword>
<evidence type="ECO:0000256" key="13">
    <source>
        <dbReference type="RuleBase" id="RU361242"/>
    </source>
</evidence>
<dbReference type="InterPro" id="IPR035992">
    <property type="entry name" value="Ricin_B-like_lectins"/>
</dbReference>
<keyword evidence="7" id="KW-1133">Transmembrane helix</keyword>
<feature type="non-terminal residue" evidence="15">
    <location>
        <position position="1"/>
    </location>
</feature>
<keyword evidence="5 13" id="KW-0430">Lectin</keyword>
<dbReference type="PANTHER" id="PTHR11675">
    <property type="entry name" value="N-ACETYLGALACTOSAMINYLTRANSFERASE"/>
    <property type="match status" value="1"/>
</dbReference>
<protein>
    <recommendedName>
        <fullName evidence="13">Polypeptide N-acetylgalactosaminyltransferase</fullName>
        <ecNumber evidence="13">2.4.1.-</ecNumber>
    </recommendedName>
    <alternativeName>
        <fullName evidence="13">Protein-UDP acetylgalactosaminyltransferase</fullName>
    </alternativeName>
</protein>
<keyword evidence="16" id="KW-1185">Reference proteome</keyword>
<keyword evidence="6" id="KW-0735">Signal-anchor</keyword>
<dbReference type="Pfam" id="PF00535">
    <property type="entry name" value="Glycos_transf_2"/>
    <property type="match status" value="2"/>
</dbReference>
<keyword evidence="11" id="KW-0325">Glycoprotein</keyword>
<evidence type="ECO:0000256" key="7">
    <source>
        <dbReference type="ARBA" id="ARBA00022989"/>
    </source>
</evidence>
<evidence type="ECO:0000256" key="6">
    <source>
        <dbReference type="ARBA" id="ARBA00022968"/>
    </source>
</evidence>
<dbReference type="SMART" id="SM00458">
    <property type="entry name" value="RICIN"/>
    <property type="match status" value="1"/>
</dbReference>
<dbReference type="OrthoDB" id="5988548at2759"/>
<evidence type="ECO:0000256" key="10">
    <source>
        <dbReference type="ARBA" id="ARBA00023157"/>
    </source>
</evidence>
<dbReference type="SUPFAM" id="SSF53448">
    <property type="entry name" value="Nucleotide-diphospho-sugar transferases"/>
    <property type="match status" value="1"/>
</dbReference>
<evidence type="ECO:0000313" key="15">
    <source>
        <dbReference type="EMBL" id="RWS29312.1"/>
    </source>
</evidence>
<dbReference type="GO" id="GO:0006493">
    <property type="term" value="P:protein O-linked glycosylation"/>
    <property type="evidence" value="ECO:0007669"/>
    <property type="project" value="TreeGrafter"/>
</dbReference>
<comment type="subcellular location">
    <subcellularLocation>
        <location evidence="2 13">Golgi apparatus membrane</location>
        <topology evidence="2 13">Single-pass type II membrane protein</topology>
    </subcellularLocation>
</comment>
<feature type="domain" description="Ricin B lectin" evidence="14">
    <location>
        <begin position="489"/>
        <end position="611"/>
    </location>
</feature>
<dbReference type="FunFam" id="3.90.550.10:FF:000053">
    <property type="entry name" value="Polypeptide N-acetylgalactosaminyltransferase"/>
    <property type="match status" value="1"/>
</dbReference>
<dbReference type="Gene3D" id="3.90.550.10">
    <property type="entry name" value="Spore Coat Polysaccharide Biosynthesis Protein SpsA, Chain A"/>
    <property type="match status" value="1"/>
</dbReference>
<comment type="similarity">
    <text evidence="3 13">Belongs to the glycosyltransferase 2 family. GalNAc-T subfamily.</text>
</comment>
<dbReference type="VEuPathDB" id="VectorBase:LDEU002726"/>
<keyword evidence="8 13" id="KW-0333">Golgi apparatus</keyword>
<evidence type="ECO:0000259" key="14">
    <source>
        <dbReference type="SMART" id="SM00458"/>
    </source>
</evidence>
<dbReference type="EC" id="2.4.1.-" evidence="13"/>
<organism evidence="15 16">
    <name type="scientific">Leptotrombidium deliense</name>
    <dbReference type="NCBI Taxonomy" id="299467"/>
    <lineage>
        <taxon>Eukaryota</taxon>
        <taxon>Metazoa</taxon>
        <taxon>Ecdysozoa</taxon>
        <taxon>Arthropoda</taxon>
        <taxon>Chelicerata</taxon>
        <taxon>Arachnida</taxon>
        <taxon>Acari</taxon>
        <taxon>Acariformes</taxon>
        <taxon>Trombidiformes</taxon>
        <taxon>Prostigmata</taxon>
        <taxon>Anystina</taxon>
        <taxon>Parasitengona</taxon>
        <taxon>Trombiculoidea</taxon>
        <taxon>Trombiculidae</taxon>
        <taxon>Leptotrombidium</taxon>
    </lineage>
</organism>
<dbReference type="GO" id="GO:0004653">
    <property type="term" value="F:polypeptide N-acetylgalactosaminyltransferase activity"/>
    <property type="evidence" value="ECO:0007669"/>
    <property type="project" value="TreeGrafter"/>
</dbReference>
<dbReference type="STRING" id="299467.A0A443SPA2"/>
<dbReference type="AlphaFoldDB" id="A0A443SPA2"/>
<evidence type="ECO:0000256" key="3">
    <source>
        <dbReference type="ARBA" id="ARBA00005680"/>
    </source>
</evidence>
<dbReference type="CDD" id="cd23440">
    <property type="entry name" value="beta-trefoil_Ricin_GALNT11"/>
    <property type="match status" value="1"/>
</dbReference>
<dbReference type="Pfam" id="PF00652">
    <property type="entry name" value="Ricin_B_lectin"/>
    <property type="match status" value="1"/>
</dbReference>
<sequence length="615" mass="71267">SAQFSQISDTNAAKLSYSISKEKQIVGKNAHIKDNLINENEIDDNVIEHNFVNKEIWSNKAVTVHSESETDVLNLAIIHNVDELKIKKEGFKRHAFNVLVSERIGFKRNIVDTRHPLCKNKTYNSIEVLPTASVIICFYNEDFTTLMRTVYSVIERSQRELLHEILLVDDFSDNCKKKFLLNIFIQLYSTAETEEKLTNFVQSNFDNRVKLLRTPERSGLIRARIFGAQHASGSVLIFLDSHCEVNNNWILPLISRIYEDRNVVVCPIIDIINANTFEYTASPIVRGGFNWGLHFKWDSVPSNELKTKADFVKPIKSPTMAGGLFAIDKSYFFELGEYDSGMQIWGGENLEISFRIWMCGGQLEIIPCSRVGHVFRDRRPYGSPTGEDTLSYNSLRVANVWMDDYKKYYYETRPDLRDKYFGDISERLKLRESLHCKSFDWYVKNVYTDLKPPTPVNEKDKMSKRIEKIKKMKPHYSYKNNRKSPQIVDRYRIQLSGTNFCIESEKEVTAKGSKLFLQKCFDIKRQLWSETEKRELRLADLHCLDADSNFPFVSKCHEMGSTQDWRHATRKNTLIHNIAAGLCLGARQLKANEPIIMTICSKSDARKWNFLTVMI</sequence>
<gene>
    <name evidence="15" type="ORF">B4U80_10386</name>
</gene>